<keyword evidence="2" id="KW-1185">Reference proteome</keyword>
<protein>
    <submittedName>
        <fullName evidence="1">Uncharacterized protein</fullName>
    </submittedName>
</protein>
<evidence type="ECO:0000313" key="2">
    <source>
        <dbReference type="Proteomes" id="UP001631957"/>
    </source>
</evidence>
<comment type="caution">
    <text evidence="1">The sequence shown here is derived from an EMBL/GenBank/DDBJ whole genome shotgun (WGS) entry which is preliminary data.</text>
</comment>
<accession>A0ABW9I944</accession>
<proteinExistence type="predicted"/>
<dbReference type="EMBL" id="JBJVNI010000036">
    <property type="protein sequence ID" value="MFM9615512.1"/>
    <property type="molecule type" value="Genomic_DNA"/>
</dbReference>
<reference evidence="1 2" key="1">
    <citation type="submission" date="2024-12" db="EMBL/GenBank/DDBJ databases">
        <title>Forecasting of Potato common scab and diversities of Pathogenic streptomyces spp. in china.</title>
        <authorList>
            <person name="Handique U."/>
            <person name="Wu J."/>
        </authorList>
    </citation>
    <scope>NUCLEOTIDE SEQUENCE [LARGE SCALE GENOMIC DNA]</scope>
    <source>
        <strain evidence="1 2">ZRIMU1530</strain>
    </source>
</reference>
<sequence length="73" mass="8477">MTDEDFWLGHLHGYGYDDSTGDVWLDSMIDEPGPHFRWTVFVRLSREAQVDLAVFLFTQLLSEPDMKEPDDDA</sequence>
<organism evidence="1 2">
    <name type="scientific">Streptomyces niveiscabiei</name>
    <dbReference type="NCBI Taxonomy" id="164115"/>
    <lineage>
        <taxon>Bacteria</taxon>
        <taxon>Bacillati</taxon>
        <taxon>Actinomycetota</taxon>
        <taxon>Actinomycetes</taxon>
        <taxon>Kitasatosporales</taxon>
        <taxon>Streptomycetaceae</taxon>
        <taxon>Streptomyces</taxon>
    </lineage>
</organism>
<name>A0ABW9I944_9ACTN</name>
<evidence type="ECO:0000313" key="1">
    <source>
        <dbReference type="EMBL" id="MFM9615512.1"/>
    </source>
</evidence>
<gene>
    <name evidence="1" type="ORF">ACKI18_43370</name>
</gene>
<dbReference type="RefSeq" id="WP_055718756.1">
    <property type="nucleotide sequence ID" value="NZ_JBJVNI010000036.1"/>
</dbReference>
<dbReference type="Proteomes" id="UP001631957">
    <property type="component" value="Unassembled WGS sequence"/>
</dbReference>